<proteinExistence type="predicted"/>
<reference evidence="1" key="1">
    <citation type="journal article" date="2019" name="Sci. Rep.">
        <title>Draft genome of Tanacetum cinerariifolium, the natural source of mosquito coil.</title>
        <authorList>
            <person name="Yamashiro T."/>
            <person name="Shiraishi A."/>
            <person name="Satake H."/>
            <person name="Nakayama K."/>
        </authorList>
    </citation>
    <scope>NUCLEOTIDE SEQUENCE</scope>
</reference>
<protein>
    <recommendedName>
        <fullName evidence="2">Integrase, catalytic region, zinc finger, CCHC-type, peptidase aspartic, catalytic</fullName>
    </recommendedName>
</protein>
<name>A0A699QIF9_TANCI</name>
<dbReference type="EMBL" id="BKCJ011040672">
    <property type="protein sequence ID" value="GFC73056.1"/>
    <property type="molecule type" value="Genomic_DNA"/>
</dbReference>
<comment type="caution">
    <text evidence="1">The sequence shown here is derived from an EMBL/GenBank/DDBJ whole genome shotgun (WGS) entry which is preliminary data.</text>
</comment>
<gene>
    <name evidence="1" type="ORF">Tci_845026</name>
</gene>
<sequence>MDPLAYLAQTSKPASSLPKVTTIEEDWAVNAAMLETMQNMMNLISGYQKRFPPTNNQLRTSSNSRSHATVNDGQIVTKPTQRKAPVMFHVQCKEPKRTKDTQYFKDMVMLSEARDRGVQLDTEVEAQVEHEDGYDSDVDDGPHANVAFMANMSATDKQGTSSSQPQEVHNSGNNLEENVVSYDAYLAEADLINETPIIPLVEEIVAPLPDQHSKSLTDLQFNERFTMLYGKLEDCQQANLDLIETKDSLTSQLESCKLEL</sequence>
<organism evidence="1">
    <name type="scientific">Tanacetum cinerariifolium</name>
    <name type="common">Dalmatian daisy</name>
    <name type="synonym">Chrysanthemum cinerariifolium</name>
    <dbReference type="NCBI Taxonomy" id="118510"/>
    <lineage>
        <taxon>Eukaryota</taxon>
        <taxon>Viridiplantae</taxon>
        <taxon>Streptophyta</taxon>
        <taxon>Embryophyta</taxon>
        <taxon>Tracheophyta</taxon>
        <taxon>Spermatophyta</taxon>
        <taxon>Magnoliopsida</taxon>
        <taxon>eudicotyledons</taxon>
        <taxon>Gunneridae</taxon>
        <taxon>Pentapetalae</taxon>
        <taxon>asterids</taxon>
        <taxon>campanulids</taxon>
        <taxon>Asterales</taxon>
        <taxon>Asteraceae</taxon>
        <taxon>Asteroideae</taxon>
        <taxon>Anthemideae</taxon>
        <taxon>Anthemidinae</taxon>
        <taxon>Tanacetum</taxon>
    </lineage>
</organism>
<evidence type="ECO:0000313" key="1">
    <source>
        <dbReference type="EMBL" id="GFC73056.1"/>
    </source>
</evidence>
<dbReference type="AlphaFoldDB" id="A0A699QIF9"/>
<accession>A0A699QIF9</accession>
<feature type="non-terminal residue" evidence="1">
    <location>
        <position position="260"/>
    </location>
</feature>
<evidence type="ECO:0008006" key="2">
    <source>
        <dbReference type="Google" id="ProtNLM"/>
    </source>
</evidence>